<dbReference type="Proteomes" id="UP000221165">
    <property type="component" value="Unassembled WGS sequence"/>
</dbReference>
<gene>
    <name evidence="3" type="ORF">CSUI_000689</name>
</gene>
<feature type="transmembrane region" description="Helical" evidence="2">
    <location>
        <begin position="106"/>
        <end position="126"/>
    </location>
</feature>
<feature type="transmembrane region" description="Helical" evidence="2">
    <location>
        <begin position="138"/>
        <end position="156"/>
    </location>
</feature>
<feature type="region of interest" description="Disordered" evidence="1">
    <location>
        <begin position="1"/>
        <end position="45"/>
    </location>
</feature>
<dbReference type="OrthoDB" id="342705at2759"/>
<feature type="transmembrane region" description="Helical" evidence="2">
    <location>
        <begin position="620"/>
        <end position="639"/>
    </location>
</feature>
<organism evidence="3 4">
    <name type="scientific">Cystoisospora suis</name>
    <dbReference type="NCBI Taxonomy" id="483139"/>
    <lineage>
        <taxon>Eukaryota</taxon>
        <taxon>Sar</taxon>
        <taxon>Alveolata</taxon>
        <taxon>Apicomplexa</taxon>
        <taxon>Conoidasida</taxon>
        <taxon>Coccidia</taxon>
        <taxon>Eucoccidiorida</taxon>
        <taxon>Eimeriorina</taxon>
        <taxon>Sarcocystidae</taxon>
        <taxon>Cystoisospora</taxon>
    </lineage>
</organism>
<feature type="transmembrane region" description="Helical" evidence="2">
    <location>
        <begin position="195"/>
        <end position="217"/>
    </location>
</feature>
<feature type="compositionally biased region" description="Low complexity" evidence="1">
    <location>
        <begin position="326"/>
        <end position="336"/>
    </location>
</feature>
<feature type="transmembrane region" description="Helical" evidence="2">
    <location>
        <begin position="163"/>
        <end position="183"/>
    </location>
</feature>
<feature type="transmembrane region" description="Helical" evidence="2">
    <location>
        <begin position="660"/>
        <end position="687"/>
    </location>
</feature>
<dbReference type="EMBL" id="MIGC01000271">
    <property type="protein sequence ID" value="PHJ25456.1"/>
    <property type="molecule type" value="Genomic_DNA"/>
</dbReference>
<evidence type="ECO:0000313" key="3">
    <source>
        <dbReference type="EMBL" id="PHJ25456.1"/>
    </source>
</evidence>
<protein>
    <submittedName>
        <fullName evidence="3">Transmembrane protein</fullName>
    </submittedName>
</protein>
<feature type="compositionally biased region" description="Gly residues" evidence="1">
    <location>
        <begin position="353"/>
        <end position="369"/>
    </location>
</feature>
<comment type="caution">
    <text evidence="3">The sequence shown here is derived from an EMBL/GenBank/DDBJ whole genome shotgun (WGS) entry which is preliminary data.</text>
</comment>
<evidence type="ECO:0000256" key="1">
    <source>
        <dbReference type="SAM" id="MobiDB-lite"/>
    </source>
</evidence>
<proteinExistence type="predicted"/>
<feature type="region of interest" description="Disordered" evidence="1">
    <location>
        <begin position="326"/>
        <end position="388"/>
    </location>
</feature>
<feature type="transmembrane region" description="Helical" evidence="2">
    <location>
        <begin position="553"/>
        <end position="574"/>
    </location>
</feature>
<dbReference type="VEuPathDB" id="ToxoDB:CSUI_000689"/>
<feature type="compositionally biased region" description="Low complexity" evidence="1">
    <location>
        <begin position="19"/>
        <end position="32"/>
    </location>
</feature>
<reference evidence="3 4" key="1">
    <citation type="journal article" date="2017" name="Int. J. Parasitol.">
        <title>The genome of the protozoan parasite Cystoisospora suis and a reverse vaccinology approach to identify vaccine candidates.</title>
        <authorList>
            <person name="Palmieri N."/>
            <person name="Shrestha A."/>
            <person name="Ruttkowski B."/>
            <person name="Beck T."/>
            <person name="Vogl C."/>
            <person name="Tomley F."/>
            <person name="Blake D.P."/>
            <person name="Joachim A."/>
        </authorList>
    </citation>
    <scope>NUCLEOTIDE SEQUENCE [LARGE SCALE GENOMIC DNA]</scope>
    <source>
        <strain evidence="3 4">Wien I</strain>
    </source>
</reference>
<feature type="transmembrane region" description="Helical" evidence="2">
    <location>
        <begin position="250"/>
        <end position="270"/>
    </location>
</feature>
<evidence type="ECO:0000313" key="4">
    <source>
        <dbReference type="Proteomes" id="UP000221165"/>
    </source>
</evidence>
<feature type="transmembrane region" description="Helical" evidence="2">
    <location>
        <begin position="290"/>
        <end position="315"/>
    </location>
</feature>
<dbReference type="AlphaFoldDB" id="A0A2C6LFZ8"/>
<dbReference type="RefSeq" id="XP_067927103.1">
    <property type="nucleotide sequence ID" value="XM_068060920.1"/>
</dbReference>
<keyword evidence="2" id="KW-0472">Membrane</keyword>
<keyword evidence="2" id="KW-1133">Transmembrane helix</keyword>
<evidence type="ECO:0000256" key="2">
    <source>
        <dbReference type="SAM" id="Phobius"/>
    </source>
</evidence>
<keyword evidence="4" id="KW-1185">Reference proteome</keyword>
<sequence>MPGAPVRPADEPVSSYPMSSSNARSYAPSSYPTSGNYGESNSFSGAAGPRGGGGLSIPLEAVGTSNTSLLHSPGLLMMAGGDDPPSSGPSNAAAEKIWRSYLYGQLANVTKAAVWWSMFGTLMISIVGNDNAVGITRAAFNLALVVVSPLAGAVAERASIRRLLATSTVTRVLIWSVAVPAAWILLKNDPERAGWFLPCLVGLMFFDGVQVAFANVVDIDCGGLDTLSAQYNLPVDDTLRNKLNGCHQTVFDLSFILFTPPIALCVYLFSQHLEPLVPSSWVPYLGTDTGVFALVSSMGLVFFLLSAVSLGCYLVGIPRKVSSSLYSGSSGSDGSLSAGGQGGDERGSRSVLGGSGSGGMGSSMRGGPGFLTDTVGDNESETSETQTDLSSIHTLSLFQETVSRLEDVRDGFLIVLREKELGWRLVFLAFETALEDSMVSVVIPELALHCYSAASQTSSWGSLSSQFHQQDSNGVSSSTSYIPPTGGVSIATQSPSLTSAYSSSDIFYTAASGAMPASLSLPFLPSLDFSNLSSWLDVISNPFLDGVSNHALANLWAVAIIAVGKIGGCLAGLYMNRRWVPPASHSRNSAYRRLFWCVLASSLSVALLPLSQYIRLRQLAPAWLSAGLVFLSAFTFFLFSTAPKIGFATLLQGLVASQQVACKVFGFVGTFVTITDAVVIACVNLIITAFSPHFLSGLSCVTAVYLVHGLIEALLGPLLILEPPVSVGGGASDLTSGGSRGAARDARLMMAEAGFVMGGDIGGRGGITADGIMFGSAPNPSPNYGGLPGSYQGAAPPLQEQRPQQHMYWGNDSIGDVGAGGSVGTAYPVATDHRHQRVAGRMEGSH</sequence>
<accession>A0A2C6LFZ8</accession>
<dbReference type="GeneID" id="94424131"/>
<feature type="transmembrane region" description="Helical" evidence="2">
    <location>
        <begin position="594"/>
        <end position="614"/>
    </location>
</feature>
<feature type="compositionally biased region" description="Polar residues" evidence="1">
    <location>
        <begin position="33"/>
        <end position="44"/>
    </location>
</feature>
<name>A0A2C6LFZ8_9APIC</name>
<keyword evidence="2 3" id="KW-0812">Transmembrane</keyword>
<feature type="transmembrane region" description="Helical" evidence="2">
    <location>
        <begin position="693"/>
        <end position="711"/>
    </location>
</feature>